<comment type="caution">
    <text evidence="2">The sequence shown here is derived from an EMBL/GenBank/DDBJ whole genome shotgun (WGS) entry which is preliminary data.</text>
</comment>
<reference evidence="2 3" key="1">
    <citation type="submission" date="2016-02" db="EMBL/GenBank/DDBJ databases">
        <title>Genome analysis of coral dinoflagellate symbionts highlights evolutionary adaptations to a symbiotic lifestyle.</title>
        <authorList>
            <person name="Aranda M."/>
            <person name="Li Y."/>
            <person name="Liew Y.J."/>
            <person name="Baumgarten S."/>
            <person name="Simakov O."/>
            <person name="Wilson M."/>
            <person name="Piel J."/>
            <person name="Ashoor H."/>
            <person name="Bougouffa S."/>
            <person name="Bajic V.B."/>
            <person name="Ryu T."/>
            <person name="Ravasi T."/>
            <person name="Bayer T."/>
            <person name="Micklem G."/>
            <person name="Kim H."/>
            <person name="Bhak J."/>
            <person name="Lajeunesse T.C."/>
            <person name="Voolstra C.R."/>
        </authorList>
    </citation>
    <scope>NUCLEOTIDE SEQUENCE [LARGE SCALE GENOMIC DNA]</scope>
    <source>
        <strain evidence="2 3">CCMP2467</strain>
    </source>
</reference>
<evidence type="ECO:0000313" key="2">
    <source>
        <dbReference type="EMBL" id="OLP99994.1"/>
    </source>
</evidence>
<dbReference type="AlphaFoldDB" id="A0A1Q9DXS8"/>
<name>A0A1Q9DXS8_SYMMI</name>
<protein>
    <submittedName>
        <fullName evidence="2">Uncharacterized protein</fullName>
    </submittedName>
</protein>
<dbReference type="EMBL" id="LSRX01000343">
    <property type="protein sequence ID" value="OLP99994.1"/>
    <property type="molecule type" value="Genomic_DNA"/>
</dbReference>
<evidence type="ECO:0000313" key="3">
    <source>
        <dbReference type="Proteomes" id="UP000186817"/>
    </source>
</evidence>
<proteinExistence type="predicted"/>
<keyword evidence="3" id="KW-1185">Reference proteome</keyword>
<feature type="compositionally biased region" description="Basic and acidic residues" evidence="1">
    <location>
        <begin position="7"/>
        <end position="20"/>
    </location>
</feature>
<sequence>MAASTDTRLDKENSKSRHSDALVAEQWWNRTHELGDEPGVPNTEPGGCFTGTPDDVPWWDEADGSEPENEIARASKPSAVEGEYDMGSAACLVPPQAAAENTATADWHGWQLRVGPPFMMNCAKSSSRNHAGHAGLEQFSRTQPSIKVWKRIAVVTVCSASWSTIDRGAGVQLRRWADGAAAVCRLGALVDDVSGRSTPDGLTVCRDFLLQMTDKELEVALKTMLEKVPAACWSPPRLQEMKTLAGRSDLHFAFAVLQAALQNRTTEIEGLLQQQKFCPVEDGHAAPVKPADLMAVLQTWNNMCQMKASQRLQSGLEVFKSASLLMTKVKFEGRHVADNQVTAHGYADMIGPLDAGGDMDGYMYISPYA</sequence>
<dbReference type="Proteomes" id="UP000186817">
    <property type="component" value="Unassembled WGS sequence"/>
</dbReference>
<dbReference type="OrthoDB" id="406843at2759"/>
<evidence type="ECO:0000256" key="1">
    <source>
        <dbReference type="SAM" id="MobiDB-lite"/>
    </source>
</evidence>
<organism evidence="2 3">
    <name type="scientific">Symbiodinium microadriaticum</name>
    <name type="common">Dinoflagellate</name>
    <name type="synonym">Zooxanthella microadriatica</name>
    <dbReference type="NCBI Taxonomy" id="2951"/>
    <lineage>
        <taxon>Eukaryota</taxon>
        <taxon>Sar</taxon>
        <taxon>Alveolata</taxon>
        <taxon>Dinophyceae</taxon>
        <taxon>Suessiales</taxon>
        <taxon>Symbiodiniaceae</taxon>
        <taxon>Symbiodinium</taxon>
    </lineage>
</organism>
<feature type="region of interest" description="Disordered" evidence="1">
    <location>
        <begin position="1"/>
        <end position="54"/>
    </location>
</feature>
<gene>
    <name evidence="2" type="ORF">AK812_SmicGene17397</name>
</gene>
<accession>A0A1Q9DXS8</accession>